<keyword evidence="2" id="KW-1003">Cell membrane</keyword>
<gene>
    <name evidence="10" type="ORF">CK797_02675</name>
</gene>
<comment type="similarity">
    <text evidence="6">Belongs to the ABC-4 integral membrane protein family.</text>
</comment>
<evidence type="ECO:0000256" key="6">
    <source>
        <dbReference type="ARBA" id="ARBA00038076"/>
    </source>
</evidence>
<evidence type="ECO:0000313" key="11">
    <source>
        <dbReference type="Proteomes" id="UP000239920"/>
    </source>
</evidence>
<dbReference type="Pfam" id="PF02687">
    <property type="entry name" value="FtsX"/>
    <property type="match status" value="1"/>
</dbReference>
<organism evidence="10 11">
    <name type="scientific">Limosilactobacillus pontis</name>
    <dbReference type="NCBI Taxonomy" id="35787"/>
    <lineage>
        <taxon>Bacteria</taxon>
        <taxon>Bacillati</taxon>
        <taxon>Bacillota</taxon>
        <taxon>Bacilli</taxon>
        <taxon>Lactobacillales</taxon>
        <taxon>Lactobacillaceae</taxon>
        <taxon>Limosilactobacillus</taxon>
    </lineage>
</organism>
<feature type="transmembrane region" description="Helical" evidence="7">
    <location>
        <begin position="333"/>
        <end position="355"/>
    </location>
</feature>
<feature type="transmembrane region" description="Helical" evidence="7">
    <location>
        <begin position="375"/>
        <end position="395"/>
    </location>
</feature>
<keyword evidence="3 7" id="KW-0812">Transmembrane</keyword>
<dbReference type="OrthoDB" id="9770036at2"/>
<evidence type="ECO:0000256" key="5">
    <source>
        <dbReference type="ARBA" id="ARBA00023136"/>
    </source>
</evidence>
<dbReference type="PANTHER" id="PTHR30572:SF4">
    <property type="entry name" value="ABC TRANSPORTER PERMEASE YTRF"/>
    <property type="match status" value="1"/>
</dbReference>
<proteinExistence type="inferred from homology"/>
<dbReference type="Pfam" id="PF12704">
    <property type="entry name" value="MacB_PCD"/>
    <property type="match status" value="1"/>
</dbReference>
<dbReference type="InterPro" id="IPR050250">
    <property type="entry name" value="Macrolide_Exporter_MacB"/>
</dbReference>
<evidence type="ECO:0000256" key="2">
    <source>
        <dbReference type="ARBA" id="ARBA00022475"/>
    </source>
</evidence>
<dbReference type="RefSeq" id="WP_104688264.1">
    <property type="nucleotide sequence ID" value="NZ_PNFV01000002.1"/>
</dbReference>
<evidence type="ECO:0000259" key="8">
    <source>
        <dbReference type="Pfam" id="PF02687"/>
    </source>
</evidence>
<feature type="transmembrane region" description="Helical" evidence="7">
    <location>
        <begin position="21"/>
        <end position="42"/>
    </location>
</feature>
<evidence type="ECO:0000256" key="4">
    <source>
        <dbReference type="ARBA" id="ARBA00022989"/>
    </source>
</evidence>
<dbReference type="InterPro" id="IPR025857">
    <property type="entry name" value="MacB_PCD"/>
</dbReference>
<reference evidence="10 11" key="1">
    <citation type="submission" date="2017-09" db="EMBL/GenBank/DDBJ databases">
        <title>Bacterial strain isolated from the female urinary microbiota.</title>
        <authorList>
            <person name="Thomas-White K."/>
            <person name="Kumar N."/>
            <person name="Forster S."/>
            <person name="Putonti C."/>
            <person name="Lawley T."/>
            <person name="Wolfe A.J."/>
        </authorList>
    </citation>
    <scope>NUCLEOTIDE SEQUENCE [LARGE SCALE GENOMIC DNA]</scope>
    <source>
        <strain evidence="10 11">UMB0683</strain>
    </source>
</reference>
<evidence type="ECO:0000259" key="9">
    <source>
        <dbReference type="Pfam" id="PF12704"/>
    </source>
</evidence>
<sequence>MRISELLRTALRSLRVNKKRSFLTIIGIMIGIAAVITILGIGDGITQTMYDKYGNNTKQGQQTTEIYYIPDNENSTVNGFHQQDLANIDNQFGGEIKRVRIEHETANINSQAELGDVAKNVSVSLLKGSPTAVKMVAGHRLTANELATGQAVAMMKYSLARHQYGTAQNALGTTVTVGATTYQIVGVYRDQAEYSVDGGQNKFGAGLLLPQNLYYQGDTANSGNTIKLTFDQGSNAGRISKQVAKYLKKDGSAASQGSYQYEDMEKELKQFSSQMSIITKFISFIAAISLFIAGIGVMNMMYISVSERTQEIGIRLAVGATPANIMMQFLAEAVVLTVTGGLLGFLGGAGLAHLLAPLLSNSIGSGIHIHAHITMTAFLMAFGTSAAVGLIFGILPARQAANKNLIDILR</sequence>
<dbReference type="InterPro" id="IPR003838">
    <property type="entry name" value="ABC3_permease_C"/>
</dbReference>
<feature type="domain" description="MacB-like periplasmic core" evidence="9">
    <location>
        <begin position="21"/>
        <end position="245"/>
    </location>
</feature>
<evidence type="ECO:0000313" key="10">
    <source>
        <dbReference type="EMBL" id="PMB83167.1"/>
    </source>
</evidence>
<evidence type="ECO:0000256" key="1">
    <source>
        <dbReference type="ARBA" id="ARBA00004651"/>
    </source>
</evidence>
<comment type="subcellular location">
    <subcellularLocation>
        <location evidence="1">Cell membrane</location>
        <topology evidence="1">Multi-pass membrane protein</topology>
    </subcellularLocation>
</comment>
<accession>A0A2J6NPB3</accession>
<dbReference type="GO" id="GO:0005886">
    <property type="term" value="C:plasma membrane"/>
    <property type="evidence" value="ECO:0007669"/>
    <property type="project" value="UniProtKB-SubCell"/>
</dbReference>
<keyword evidence="4 7" id="KW-1133">Transmembrane helix</keyword>
<keyword evidence="5 7" id="KW-0472">Membrane</keyword>
<comment type="caution">
    <text evidence="10">The sequence shown here is derived from an EMBL/GenBank/DDBJ whole genome shotgun (WGS) entry which is preliminary data.</text>
</comment>
<dbReference type="GO" id="GO:0022857">
    <property type="term" value="F:transmembrane transporter activity"/>
    <property type="evidence" value="ECO:0007669"/>
    <property type="project" value="TreeGrafter"/>
</dbReference>
<evidence type="ECO:0000256" key="3">
    <source>
        <dbReference type="ARBA" id="ARBA00022692"/>
    </source>
</evidence>
<dbReference type="PANTHER" id="PTHR30572">
    <property type="entry name" value="MEMBRANE COMPONENT OF TRANSPORTER-RELATED"/>
    <property type="match status" value="1"/>
</dbReference>
<name>A0A2J6NPB3_9LACO</name>
<feature type="transmembrane region" description="Helical" evidence="7">
    <location>
        <begin position="281"/>
        <end position="305"/>
    </location>
</feature>
<feature type="domain" description="ABC3 transporter permease C-terminal" evidence="8">
    <location>
        <begin position="284"/>
        <end position="404"/>
    </location>
</feature>
<evidence type="ECO:0000256" key="7">
    <source>
        <dbReference type="SAM" id="Phobius"/>
    </source>
</evidence>
<dbReference type="AlphaFoldDB" id="A0A2J6NPB3"/>
<dbReference type="Proteomes" id="UP000239920">
    <property type="component" value="Unassembled WGS sequence"/>
</dbReference>
<dbReference type="EMBL" id="PNFV01000002">
    <property type="protein sequence ID" value="PMB83167.1"/>
    <property type="molecule type" value="Genomic_DNA"/>
</dbReference>
<protein>
    <submittedName>
        <fullName evidence="10">ABC transporter permease</fullName>
    </submittedName>
</protein>